<gene>
    <name evidence="7" type="ORF">FYJ84_03415</name>
</gene>
<dbReference type="CDD" id="cd07984">
    <property type="entry name" value="LPLAT_LABLAT-like"/>
    <property type="match status" value="1"/>
</dbReference>
<dbReference type="GO" id="GO:0005886">
    <property type="term" value="C:plasma membrane"/>
    <property type="evidence" value="ECO:0007669"/>
    <property type="project" value="UniProtKB-SubCell"/>
</dbReference>
<keyword evidence="3" id="KW-0997">Cell inner membrane</keyword>
<dbReference type="PANTHER" id="PTHR30606">
    <property type="entry name" value="LIPID A BIOSYNTHESIS LAUROYL ACYLTRANSFERASE"/>
    <property type="match status" value="1"/>
</dbReference>
<protein>
    <submittedName>
        <fullName evidence="7">Lysophospholipid acyltransferase family protein</fullName>
    </submittedName>
</protein>
<name>A0A6I2UEF8_9FIRM</name>
<accession>A0A6I2UEF8</accession>
<keyword evidence="6 7" id="KW-0012">Acyltransferase</keyword>
<proteinExistence type="predicted"/>
<keyword evidence="8" id="KW-1185">Reference proteome</keyword>
<comment type="subcellular location">
    <subcellularLocation>
        <location evidence="1">Cell inner membrane</location>
    </subcellularLocation>
</comment>
<dbReference type="GO" id="GO:0009247">
    <property type="term" value="P:glycolipid biosynthetic process"/>
    <property type="evidence" value="ECO:0007669"/>
    <property type="project" value="UniProtKB-ARBA"/>
</dbReference>
<dbReference type="AlphaFoldDB" id="A0A6I2UEF8"/>
<keyword evidence="5" id="KW-0472">Membrane</keyword>
<keyword evidence="2" id="KW-1003">Cell membrane</keyword>
<dbReference type="RefSeq" id="WP_154406167.1">
    <property type="nucleotide sequence ID" value="NZ_JAQXJM010000018.1"/>
</dbReference>
<evidence type="ECO:0000256" key="6">
    <source>
        <dbReference type="ARBA" id="ARBA00023315"/>
    </source>
</evidence>
<dbReference type="InterPro" id="IPR004960">
    <property type="entry name" value="LipA_acyltrans"/>
</dbReference>
<dbReference type="PIRSF" id="PIRSF026649">
    <property type="entry name" value="MsbB"/>
    <property type="match status" value="1"/>
</dbReference>
<evidence type="ECO:0000256" key="1">
    <source>
        <dbReference type="ARBA" id="ARBA00004533"/>
    </source>
</evidence>
<dbReference type="Pfam" id="PF03279">
    <property type="entry name" value="Lip_A_acyltrans"/>
    <property type="match status" value="1"/>
</dbReference>
<keyword evidence="4 7" id="KW-0808">Transferase</keyword>
<sequence length="306" mass="35044">MVYNLLMLMSWVACRLPHSWLLAMGKGLGILYYRLIKKQRNLAIRQMRESLKISQEEAEKLVRLSFINMGRNFMEVLYMPALNKENFSKYIEIDHLEIMEQALAEKRGVVVLTGHVGNWEWLSASFTMNDMPVTAIAKPQPNMDYTHALDELRSRINVEIFSRGTSELLSAAKALKKGKILGFLADQDAGPGGAFIEFLGKTASTPMGAAVFAKKFNSPVVPAFIIRQPDGHHKVEIGEILRYEDTGDSDKDLFDLTYKMTKILEKKILDNPTQWLWFQKRWNTKPEQQKIKHHTVKTEVTANDQK</sequence>
<organism evidence="7 8">
    <name type="scientific">Anaerovibrio slackiae</name>
    <dbReference type="NCBI Taxonomy" id="2652309"/>
    <lineage>
        <taxon>Bacteria</taxon>
        <taxon>Bacillati</taxon>
        <taxon>Bacillota</taxon>
        <taxon>Negativicutes</taxon>
        <taxon>Selenomonadales</taxon>
        <taxon>Selenomonadaceae</taxon>
        <taxon>Anaerovibrio</taxon>
    </lineage>
</organism>
<evidence type="ECO:0000256" key="5">
    <source>
        <dbReference type="ARBA" id="ARBA00023136"/>
    </source>
</evidence>
<reference evidence="7 8" key="1">
    <citation type="submission" date="2019-08" db="EMBL/GenBank/DDBJ databases">
        <title>In-depth cultivation of the pig gut microbiome towards novel bacterial diversity and tailored functional studies.</title>
        <authorList>
            <person name="Wylensek D."/>
            <person name="Hitch T.C.A."/>
            <person name="Clavel T."/>
        </authorList>
    </citation>
    <scope>NUCLEOTIDE SEQUENCE [LARGE SCALE GENOMIC DNA]</scope>
    <source>
        <strain evidence="7 8">WCA-693-APC-5D-A</strain>
    </source>
</reference>
<evidence type="ECO:0000313" key="7">
    <source>
        <dbReference type="EMBL" id="MSU08040.1"/>
    </source>
</evidence>
<dbReference type="GeneID" id="96777954"/>
<dbReference type="Proteomes" id="UP000433181">
    <property type="component" value="Unassembled WGS sequence"/>
</dbReference>
<dbReference type="EMBL" id="VUNR01000004">
    <property type="protein sequence ID" value="MSU08040.1"/>
    <property type="molecule type" value="Genomic_DNA"/>
</dbReference>
<dbReference type="GO" id="GO:0016746">
    <property type="term" value="F:acyltransferase activity"/>
    <property type="evidence" value="ECO:0007669"/>
    <property type="project" value="UniProtKB-KW"/>
</dbReference>
<evidence type="ECO:0000256" key="2">
    <source>
        <dbReference type="ARBA" id="ARBA00022475"/>
    </source>
</evidence>
<dbReference type="PANTHER" id="PTHR30606:SF10">
    <property type="entry name" value="PHOSPHATIDYLINOSITOL MANNOSIDE ACYLTRANSFERASE"/>
    <property type="match status" value="1"/>
</dbReference>
<evidence type="ECO:0000256" key="4">
    <source>
        <dbReference type="ARBA" id="ARBA00022679"/>
    </source>
</evidence>
<evidence type="ECO:0000256" key="3">
    <source>
        <dbReference type="ARBA" id="ARBA00022519"/>
    </source>
</evidence>
<comment type="caution">
    <text evidence="7">The sequence shown here is derived from an EMBL/GenBank/DDBJ whole genome shotgun (WGS) entry which is preliminary data.</text>
</comment>
<evidence type="ECO:0000313" key="8">
    <source>
        <dbReference type="Proteomes" id="UP000433181"/>
    </source>
</evidence>